<dbReference type="RefSeq" id="WP_346142781.1">
    <property type="nucleotide sequence ID" value="NZ_BAAAUA010000010.1"/>
</dbReference>
<evidence type="ECO:0000313" key="5">
    <source>
        <dbReference type="Proteomes" id="UP001596066"/>
    </source>
</evidence>
<dbReference type="Pfam" id="PF03734">
    <property type="entry name" value="YkuD"/>
    <property type="match status" value="1"/>
</dbReference>
<dbReference type="Proteomes" id="UP001596066">
    <property type="component" value="Unassembled WGS sequence"/>
</dbReference>
<dbReference type="PANTHER" id="PTHR38589">
    <property type="entry name" value="BLR0621 PROTEIN"/>
    <property type="match status" value="1"/>
</dbReference>
<keyword evidence="2" id="KW-1133">Transmembrane helix</keyword>
<dbReference type="PANTHER" id="PTHR38589:SF1">
    <property type="entry name" value="BLR0621 PROTEIN"/>
    <property type="match status" value="1"/>
</dbReference>
<sequence length="323" mass="33947">MPGSHRAASHRRSAPAAGPGGAGRRTDRGSDRGADRYAEAHGESALSSRARGHRRKPKKRRTRKLTLGTATLLALAAGWFSIGPGRVFPQTTAAAPDRDPEADQVVPMQAADAHTEVAAADRSTRTALTSIPGLGPTWAAKVPAETRQLLVVSGKDRNSADSTVTLWTRGDDGSWQAGQAWPAHNAYKGWTADHRSGDLRSPIGLYGLTDAGGRKADPGAKLPYDQDSAFVMGGRGFNNEPLAGSFDYVIAIDYNRVAGSSPLDTRTPEGAAKGGGIWLHLDHGGPTHGCVSLTEDHMVELVKTLDPAMHPMIAMGDAAALAT</sequence>
<feature type="compositionally biased region" description="Basic residues" evidence="1">
    <location>
        <begin position="50"/>
        <end position="64"/>
    </location>
</feature>
<feature type="region of interest" description="Disordered" evidence="1">
    <location>
        <begin position="1"/>
        <end position="65"/>
    </location>
</feature>
<reference evidence="5" key="1">
    <citation type="journal article" date="2019" name="Int. J. Syst. Evol. Microbiol.">
        <title>The Global Catalogue of Microorganisms (GCM) 10K type strain sequencing project: providing services to taxonomists for standard genome sequencing and annotation.</title>
        <authorList>
            <consortium name="The Broad Institute Genomics Platform"/>
            <consortium name="The Broad Institute Genome Sequencing Center for Infectious Disease"/>
            <person name="Wu L."/>
            <person name="Ma J."/>
        </authorList>
    </citation>
    <scope>NUCLEOTIDE SEQUENCE [LARGE SCALE GENOMIC DNA]</scope>
    <source>
        <strain evidence="5">CGMCC 4.1622</strain>
    </source>
</reference>
<keyword evidence="2" id="KW-0472">Membrane</keyword>
<feature type="transmembrane region" description="Helical" evidence="2">
    <location>
        <begin position="65"/>
        <end position="82"/>
    </location>
</feature>
<feature type="domain" description="L,D-TPase catalytic" evidence="3">
    <location>
        <begin position="197"/>
        <end position="307"/>
    </location>
</feature>
<keyword evidence="2" id="KW-0812">Transmembrane</keyword>
<evidence type="ECO:0000313" key="4">
    <source>
        <dbReference type="EMBL" id="MFC5644322.1"/>
    </source>
</evidence>
<accession>A0ABW0VEW0</accession>
<evidence type="ECO:0000259" key="3">
    <source>
        <dbReference type="Pfam" id="PF03734"/>
    </source>
</evidence>
<organism evidence="4 5">
    <name type="scientific">Kitasatospora cinereorecta</name>
    <dbReference type="NCBI Taxonomy" id="285560"/>
    <lineage>
        <taxon>Bacteria</taxon>
        <taxon>Bacillati</taxon>
        <taxon>Actinomycetota</taxon>
        <taxon>Actinomycetes</taxon>
        <taxon>Kitasatosporales</taxon>
        <taxon>Streptomycetaceae</taxon>
        <taxon>Kitasatospora</taxon>
    </lineage>
</organism>
<gene>
    <name evidence="4" type="ORF">ACFPZF_23550</name>
</gene>
<proteinExistence type="predicted"/>
<evidence type="ECO:0000256" key="2">
    <source>
        <dbReference type="SAM" id="Phobius"/>
    </source>
</evidence>
<dbReference type="InterPro" id="IPR005490">
    <property type="entry name" value="LD_TPept_cat_dom"/>
</dbReference>
<dbReference type="EMBL" id="JBHSOC010000045">
    <property type="protein sequence ID" value="MFC5644322.1"/>
    <property type="molecule type" value="Genomic_DNA"/>
</dbReference>
<protein>
    <submittedName>
        <fullName evidence="4">L,D-transpeptidase family protein</fullName>
    </submittedName>
</protein>
<keyword evidence="5" id="KW-1185">Reference proteome</keyword>
<name>A0ABW0VEW0_9ACTN</name>
<comment type="caution">
    <text evidence="4">The sequence shown here is derived from an EMBL/GenBank/DDBJ whole genome shotgun (WGS) entry which is preliminary data.</text>
</comment>
<evidence type="ECO:0000256" key="1">
    <source>
        <dbReference type="SAM" id="MobiDB-lite"/>
    </source>
</evidence>
<feature type="compositionally biased region" description="Basic and acidic residues" evidence="1">
    <location>
        <begin position="24"/>
        <end position="42"/>
    </location>
</feature>